<keyword evidence="3" id="KW-0804">Transcription</keyword>
<dbReference type="InterPro" id="IPR027417">
    <property type="entry name" value="P-loop_NTPase"/>
</dbReference>
<dbReference type="SMART" id="SM00421">
    <property type="entry name" value="HTH_LUXR"/>
    <property type="match status" value="1"/>
</dbReference>
<dbReference type="SUPFAM" id="SSF46894">
    <property type="entry name" value="C-terminal effector domain of the bipartite response regulators"/>
    <property type="match status" value="1"/>
</dbReference>
<evidence type="ECO:0000256" key="2">
    <source>
        <dbReference type="ARBA" id="ARBA00023125"/>
    </source>
</evidence>
<dbReference type="PROSITE" id="PS50043">
    <property type="entry name" value="HTH_LUXR_2"/>
    <property type="match status" value="1"/>
</dbReference>
<dbReference type="CDD" id="cd06170">
    <property type="entry name" value="LuxR_C_like"/>
    <property type="match status" value="1"/>
</dbReference>
<dbReference type="SUPFAM" id="SSF52540">
    <property type="entry name" value="P-loop containing nucleoside triphosphate hydrolases"/>
    <property type="match status" value="1"/>
</dbReference>
<dbReference type="Pfam" id="PF17874">
    <property type="entry name" value="TPR_MalT"/>
    <property type="match status" value="1"/>
</dbReference>
<proteinExistence type="predicted"/>
<protein>
    <recommendedName>
        <fullName evidence="4">HTH luxR-type domain-containing protein</fullName>
    </recommendedName>
</protein>
<keyword evidence="6" id="KW-1185">Reference proteome</keyword>
<evidence type="ECO:0000256" key="1">
    <source>
        <dbReference type="ARBA" id="ARBA00023015"/>
    </source>
</evidence>
<evidence type="ECO:0000259" key="4">
    <source>
        <dbReference type="PROSITE" id="PS50043"/>
    </source>
</evidence>
<dbReference type="GO" id="GO:0006355">
    <property type="term" value="P:regulation of DNA-templated transcription"/>
    <property type="evidence" value="ECO:0007669"/>
    <property type="project" value="InterPro"/>
</dbReference>
<dbReference type="GO" id="GO:0003677">
    <property type="term" value="F:DNA binding"/>
    <property type="evidence" value="ECO:0007669"/>
    <property type="project" value="UniProtKB-KW"/>
</dbReference>
<evidence type="ECO:0000313" key="6">
    <source>
        <dbReference type="Proteomes" id="UP000290365"/>
    </source>
</evidence>
<dbReference type="InterPro" id="IPR036388">
    <property type="entry name" value="WH-like_DNA-bd_sf"/>
</dbReference>
<sequence length="1038" mass="115829">MKKSPTTSGVVQDGILVYEQDGQKVMVAVDEPSWYTWLETAMSFTFVCTEGTFTAQKARAGNRRGGWYWRAYRRKQGRLLRSYLGKSANLTLSRLREIAHHLAMRSEDTSMRKGVPGQGHGMLQIPISSGAPALLPSTKFTLPCLPLQHIARPHLVAQLERGARQGVAIICAPAGSGKTTLLVEWATSTALPVVWISLDVVDNDPSRFLTSLRAALLCFIRHSDTAGNYQFTQADDDERMLTSFLNDLASLLQQEVVVILDDYHLITEKRVHTALHFLLTHRPAHLHLIIGTRADPPVALSRLRTHGQLSEVRTEALRFVSSEIASLGSLMGITLSEEVRSLLAQRTEGWIAGVQLLLLALRGQADTTAFLRTLRGTHQFLLEYVSEEVLAGLPLAMQTFLRRTSLLERMTGPLCEAVTGQREGHVLLAQLRRANLFVSVLDETETWYRYHPMFSQVLRAQLHRSEPNLISELYGRASCWHEEHGDVEEACEYAFLAGDLSSAASLLATVLIPLVEQGKLDRLNQWLNLLPPTLVAASQELCVASIWMQTWRHPRNKNTPEIVEPMVAHMERLVQAQPWATTAPWVELQSELRLVHALRAFSHHDLVRTITLVHETLRLLSAQRTALSQFISFRLRLILSAAYRASGELIAYEQILLDIAVPQPTETYHPMSLIAVWSLAELYEAQGKLRKTEQLFERISDAFRSYPNLSPVLFAPMYVSKAALLYEWNRVPEAQSCVQQALAIAQGTDLLAAYSSLGLWMQARIELIQGQTETARSFLQQQWPSVDQSWSVGLEKRYLAAIAARLALACDDVKGALHWVATCGIRFDDQLAMPPENQCMFLYLTLARALIAQGRLQANGSPLSQALHLLAHLQDLAARMNFKRWFIEIQMLTVLALQAQGKTKQALTTLGSVLALAEPEGYVRLFVDEGEVIASLLLQISTSPTASSGYIQQILAAIPAKRPALPTPPFHQPLIDPLSVREREVLSLLAHGASNQQIADHLVISLNTAKRHVKHILAKLAVTNRTQAVVRARELHLL</sequence>
<dbReference type="EMBL" id="CP035758">
    <property type="protein sequence ID" value="QBD77106.1"/>
    <property type="molecule type" value="Genomic_DNA"/>
</dbReference>
<dbReference type="OrthoDB" id="136270at2"/>
<dbReference type="Gene3D" id="1.25.40.10">
    <property type="entry name" value="Tetratricopeptide repeat domain"/>
    <property type="match status" value="1"/>
</dbReference>
<name>A0A4P6JQR6_KTERU</name>
<dbReference type="Proteomes" id="UP000290365">
    <property type="component" value="Chromosome"/>
</dbReference>
<dbReference type="InterPro" id="IPR000792">
    <property type="entry name" value="Tscrpt_reg_LuxR_C"/>
</dbReference>
<dbReference type="SUPFAM" id="SSF48452">
    <property type="entry name" value="TPR-like"/>
    <property type="match status" value="1"/>
</dbReference>
<reference evidence="5 6" key="1">
    <citation type="submission" date="2019-01" db="EMBL/GenBank/DDBJ databases">
        <title>Ktedonosporobacter rubrisoli SCAWS-G2.</title>
        <authorList>
            <person name="Huang Y."/>
            <person name="Yan B."/>
        </authorList>
    </citation>
    <scope>NUCLEOTIDE SEQUENCE [LARGE SCALE GENOMIC DNA]</scope>
    <source>
        <strain evidence="5 6">SCAWS-G2</strain>
    </source>
</reference>
<dbReference type="InterPro" id="IPR011990">
    <property type="entry name" value="TPR-like_helical_dom_sf"/>
</dbReference>
<accession>A0A4P6JQR6</accession>
<dbReference type="InterPro" id="IPR003593">
    <property type="entry name" value="AAA+_ATPase"/>
</dbReference>
<feature type="domain" description="HTH luxR-type" evidence="4">
    <location>
        <begin position="971"/>
        <end position="1036"/>
    </location>
</feature>
<dbReference type="InterPro" id="IPR041617">
    <property type="entry name" value="TPR_MalT"/>
</dbReference>
<evidence type="ECO:0000256" key="3">
    <source>
        <dbReference type="ARBA" id="ARBA00023163"/>
    </source>
</evidence>
<keyword evidence="1" id="KW-0805">Transcription regulation</keyword>
<dbReference type="PRINTS" id="PR00038">
    <property type="entry name" value="HTHLUXR"/>
</dbReference>
<dbReference type="SMART" id="SM00382">
    <property type="entry name" value="AAA"/>
    <property type="match status" value="1"/>
</dbReference>
<gene>
    <name evidence="5" type="ORF">EPA93_14290</name>
</gene>
<keyword evidence="2" id="KW-0238">DNA-binding</keyword>
<organism evidence="5 6">
    <name type="scientific">Ktedonosporobacter rubrisoli</name>
    <dbReference type="NCBI Taxonomy" id="2509675"/>
    <lineage>
        <taxon>Bacteria</taxon>
        <taxon>Bacillati</taxon>
        <taxon>Chloroflexota</taxon>
        <taxon>Ktedonobacteria</taxon>
        <taxon>Ktedonobacterales</taxon>
        <taxon>Ktedonosporobacteraceae</taxon>
        <taxon>Ktedonosporobacter</taxon>
    </lineage>
</organism>
<dbReference type="KEGG" id="kbs:EPA93_14290"/>
<dbReference type="InterPro" id="IPR059106">
    <property type="entry name" value="WHD_MalT"/>
</dbReference>
<dbReference type="Gene3D" id="3.40.50.300">
    <property type="entry name" value="P-loop containing nucleotide triphosphate hydrolases"/>
    <property type="match status" value="1"/>
</dbReference>
<evidence type="ECO:0000313" key="5">
    <source>
        <dbReference type="EMBL" id="QBD77106.1"/>
    </source>
</evidence>
<dbReference type="Gene3D" id="1.10.10.10">
    <property type="entry name" value="Winged helix-like DNA-binding domain superfamily/Winged helix DNA-binding domain"/>
    <property type="match status" value="1"/>
</dbReference>
<dbReference type="PANTHER" id="PTHR44688">
    <property type="entry name" value="DNA-BINDING TRANSCRIPTIONAL ACTIVATOR DEVR_DOSR"/>
    <property type="match status" value="1"/>
</dbReference>
<dbReference type="Pfam" id="PF00196">
    <property type="entry name" value="GerE"/>
    <property type="match status" value="1"/>
</dbReference>
<dbReference type="AlphaFoldDB" id="A0A4P6JQR6"/>
<dbReference type="RefSeq" id="WP_129888169.1">
    <property type="nucleotide sequence ID" value="NZ_CP035758.1"/>
</dbReference>
<dbReference type="PANTHER" id="PTHR44688:SF16">
    <property type="entry name" value="DNA-BINDING TRANSCRIPTIONAL ACTIVATOR DEVR_DOSR"/>
    <property type="match status" value="1"/>
</dbReference>
<dbReference type="InterPro" id="IPR016032">
    <property type="entry name" value="Sig_transdc_resp-reg_C-effctor"/>
</dbReference>
<dbReference type="Pfam" id="PF25873">
    <property type="entry name" value="WHD_MalT"/>
    <property type="match status" value="1"/>
</dbReference>